<keyword evidence="2" id="KW-1133">Transmembrane helix</keyword>
<keyword evidence="2" id="KW-0812">Transmembrane</keyword>
<keyword evidence="1" id="KW-0175">Coiled coil</keyword>
<feature type="transmembrane region" description="Helical" evidence="2">
    <location>
        <begin position="72"/>
        <end position="95"/>
    </location>
</feature>
<keyword evidence="2" id="KW-0472">Membrane</keyword>
<dbReference type="STRING" id="4081.A0A3Q7ENG3"/>
<evidence type="ECO:0000256" key="1">
    <source>
        <dbReference type="SAM" id="Coils"/>
    </source>
</evidence>
<evidence type="ECO:0000256" key="2">
    <source>
        <dbReference type="SAM" id="Phobius"/>
    </source>
</evidence>
<protein>
    <submittedName>
        <fullName evidence="3">Uncharacterized protein</fullName>
    </submittedName>
</protein>
<proteinExistence type="predicted"/>
<dbReference type="EnsemblPlants" id="Solyc01g099450.3.1">
    <property type="protein sequence ID" value="Solyc01g099450.3.1"/>
    <property type="gene ID" value="Solyc01g099450.3"/>
</dbReference>
<dbReference type="PaxDb" id="4081-Solyc01g099450.2.1"/>
<dbReference type="AlphaFoldDB" id="A0A3Q7ENG3"/>
<evidence type="ECO:0000313" key="4">
    <source>
        <dbReference type="Proteomes" id="UP000004994"/>
    </source>
</evidence>
<sequence>MDECNGSTEVNVEDVEGDAVSDSNNEVSSPGRYGLYSLKDGQFSVCKLVKNTLRFYQVKEVRSKQNKHIRCYPIALCCFLTCNEFSFLVYVIYLAHNAQCGICIKGPPERQNLKTEAMIILQVVVTHCVSAISDLLALLRTLSSHFGIAGHYKSFLAQTNFADICYGGYEGRVGERPNIKALVSRIREQLPVTSFWDLSCPANRAPRRYIMFVIWIALEETSSKSFSTSIICWDAYNNLQFPSYGVKVQRHTENRLNLSSSCPPATCFTSSFLLYLPTLRRRQKKELAAEKLRIITEALEQAEDRVLRYEERHSKILNQICSHYIVSQEMVEALSGAREAMNEALEFAITLRNMQLEVIILYPDDYDSASRPVWLIGKSRRQRNNNN</sequence>
<dbReference type="Proteomes" id="UP000004994">
    <property type="component" value="Chromosome 1"/>
</dbReference>
<keyword evidence="4" id="KW-1185">Reference proteome</keyword>
<organism evidence="3">
    <name type="scientific">Solanum lycopersicum</name>
    <name type="common">Tomato</name>
    <name type="synonym">Lycopersicon esculentum</name>
    <dbReference type="NCBI Taxonomy" id="4081"/>
    <lineage>
        <taxon>Eukaryota</taxon>
        <taxon>Viridiplantae</taxon>
        <taxon>Streptophyta</taxon>
        <taxon>Embryophyta</taxon>
        <taxon>Tracheophyta</taxon>
        <taxon>Spermatophyta</taxon>
        <taxon>Magnoliopsida</taxon>
        <taxon>eudicotyledons</taxon>
        <taxon>Gunneridae</taxon>
        <taxon>Pentapetalae</taxon>
        <taxon>asterids</taxon>
        <taxon>lamiids</taxon>
        <taxon>Solanales</taxon>
        <taxon>Solanaceae</taxon>
        <taxon>Solanoideae</taxon>
        <taxon>Solaneae</taxon>
        <taxon>Solanum</taxon>
        <taxon>Solanum subgen. Lycopersicon</taxon>
    </lineage>
</organism>
<evidence type="ECO:0000313" key="3">
    <source>
        <dbReference type="EnsemblPlants" id="Solyc01g099450.3.1"/>
    </source>
</evidence>
<name>A0A3Q7ENG3_SOLLC</name>
<reference evidence="3" key="2">
    <citation type="submission" date="2019-01" db="UniProtKB">
        <authorList>
            <consortium name="EnsemblPlants"/>
        </authorList>
    </citation>
    <scope>IDENTIFICATION</scope>
    <source>
        <strain evidence="3">cv. Heinz 1706</strain>
    </source>
</reference>
<dbReference type="InParanoid" id="A0A3Q7ENG3"/>
<feature type="coiled-coil region" evidence="1">
    <location>
        <begin position="285"/>
        <end position="319"/>
    </location>
</feature>
<accession>A0A3Q7ENG3</accession>
<dbReference type="Gramene" id="Solyc01g099450.3.1">
    <property type="protein sequence ID" value="Solyc01g099450.3.1"/>
    <property type="gene ID" value="Solyc01g099450.3"/>
</dbReference>
<reference evidence="3" key="1">
    <citation type="journal article" date="2012" name="Nature">
        <title>The tomato genome sequence provides insights into fleshy fruit evolution.</title>
        <authorList>
            <consortium name="Tomato Genome Consortium"/>
        </authorList>
    </citation>
    <scope>NUCLEOTIDE SEQUENCE [LARGE SCALE GENOMIC DNA]</scope>
    <source>
        <strain evidence="3">cv. Heinz 1706</strain>
    </source>
</reference>